<comment type="caution">
    <text evidence="5">The sequence shown here is derived from an EMBL/GenBank/DDBJ whole genome shotgun (WGS) entry which is preliminary data.</text>
</comment>
<evidence type="ECO:0000256" key="2">
    <source>
        <dbReference type="ARBA" id="ARBA00022729"/>
    </source>
</evidence>
<reference evidence="5" key="1">
    <citation type="submission" date="2019-09" db="EMBL/GenBank/DDBJ databases">
        <title>Characterisation of the sponge microbiome using genome-centric metagenomics.</title>
        <authorList>
            <person name="Engelberts J.P."/>
            <person name="Robbins S.J."/>
            <person name="De Goeij J.M."/>
            <person name="Aranda M."/>
            <person name="Bell S.C."/>
            <person name="Webster N.S."/>
        </authorList>
    </citation>
    <scope>NUCLEOTIDE SEQUENCE</scope>
    <source>
        <strain evidence="5">SB0664_bin_27</strain>
    </source>
</reference>
<feature type="domain" description="Imelysin-like" evidence="4">
    <location>
        <begin position="187"/>
        <end position="373"/>
    </location>
</feature>
<gene>
    <name evidence="5" type="ORF">F4Y42_08455</name>
</gene>
<dbReference type="InterPro" id="IPR018976">
    <property type="entry name" value="Imelysin-like"/>
</dbReference>
<dbReference type="Gene3D" id="1.20.1420.20">
    <property type="entry name" value="M75 peptidase, HXXE motif"/>
    <property type="match status" value="1"/>
</dbReference>
<protein>
    <submittedName>
        <fullName evidence="5">EfeM/EfeO family lipoprotein</fullName>
    </submittedName>
</protein>
<accession>A0A6B0YQS2</accession>
<comment type="subcellular location">
    <subcellularLocation>
        <location evidence="1">Cell envelope</location>
    </subcellularLocation>
</comment>
<evidence type="ECO:0000256" key="1">
    <source>
        <dbReference type="ARBA" id="ARBA00004196"/>
    </source>
</evidence>
<dbReference type="InterPro" id="IPR038352">
    <property type="entry name" value="Imelysin_sf"/>
</dbReference>
<organism evidence="5">
    <name type="scientific">Caldilineaceae bacterium SB0664_bin_27</name>
    <dbReference type="NCBI Taxonomy" id="2605260"/>
    <lineage>
        <taxon>Bacteria</taxon>
        <taxon>Bacillati</taxon>
        <taxon>Chloroflexota</taxon>
        <taxon>Caldilineae</taxon>
        <taxon>Caldilineales</taxon>
        <taxon>Caldilineaceae</taxon>
    </lineage>
</organism>
<dbReference type="AlphaFoldDB" id="A0A6B0YQS2"/>
<sequence>MLQQTLSCRLYGVKWQLTSALCIFLMLAPSACVVQTVPAAPQSSGESMDSGPAVDLNAVKEYALENAGLMQGATASLADVAQQYYDLVHEALEADSDADPYEQLWADNQEEIKALVLQARDLWLDASTFYELDEGIVAGVPSLAHYDVWIDAGPPGSEDPEEALEWTLELPDGRVYESPGNFFHNLLEPTLWGTNPEFTGLKVDMDGDGEISVGEALPEANMLLGATQGLNEATLEMQGAIESWEPTLEDALTALVTMIPTMNEYFGQWKESVFVTGTDSEQESFIAVSRLHDIKGILAGLSFTYDNISPLVSDSDVQLHEQIRTDFNTLITYVDDLFAQEQEGVQFSPEEADLFGTEAQDLATALAALVAQAASDLNIALDLA</sequence>
<evidence type="ECO:0000256" key="3">
    <source>
        <dbReference type="SAM" id="SignalP"/>
    </source>
</evidence>
<dbReference type="Pfam" id="PF09375">
    <property type="entry name" value="Peptidase_M75"/>
    <property type="match status" value="1"/>
</dbReference>
<feature type="chain" id="PRO_5025442404" evidence="3">
    <location>
        <begin position="32"/>
        <end position="384"/>
    </location>
</feature>
<dbReference type="GO" id="GO:0030313">
    <property type="term" value="C:cell envelope"/>
    <property type="evidence" value="ECO:0007669"/>
    <property type="project" value="UniProtKB-SubCell"/>
</dbReference>
<keyword evidence="2 3" id="KW-0732">Signal</keyword>
<name>A0A6B0YQS2_9CHLR</name>
<evidence type="ECO:0000259" key="4">
    <source>
        <dbReference type="Pfam" id="PF09375"/>
    </source>
</evidence>
<keyword evidence="5" id="KW-0449">Lipoprotein</keyword>
<feature type="signal peptide" evidence="3">
    <location>
        <begin position="1"/>
        <end position="31"/>
    </location>
</feature>
<dbReference type="EMBL" id="VXRG01000068">
    <property type="protein sequence ID" value="MXY93464.1"/>
    <property type="molecule type" value="Genomic_DNA"/>
</dbReference>
<evidence type="ECO:0000313" key="5">
    <source>
        <dbReference type="EMBL" id="MXY93464.1"/>
    </source>
</evidence>
<proteinExistence type="predicted"/>